<dbReference type="EMBL" id="PQXN01000056">
    <property type="protein sequence ID" value="TGO58321.1"/>
    <property type="molecule type" value="Genomic_DNA"/>
</dbReference>
<keyword evidence="2" id="KW-1185">Reference proteome</keyword>
<accession>A0A4Z1I9Q3</accession>
<organism evidence="1 2">
    <name type="scientific">Botryotinia convoluta</name>
    <dbReference type="NCBI Taxonomy" id="54673"/>
    <lineage>
        <taxon>Eukaryota</taxon>
        <taxon>Fungi</taxon>
        <taxon>Dikarya</taxon>
        <taxon>Ascomycota</taxon>
        <taxon>Pezizomycotina</taxon>
        <taxon>Leotiomycetes</taxon>
        <taxon>Helotiales</taxon>
        <taxon>Sclerotiniaceae</taxon>
        <taxon>Botryotinia</taxon>
    </lineage>
</organism>
<proteinExistence type="predicted"/>
<dbReference type="AlphaFoldDB" id="A0A4Z1I9Q3"/>
<comment type="caution">
    <text evidence="1">The sequence shown here is derived from an EMBL/GenBank/DDBJ whole genome shotgun (WGS) entry which is preliminary data.</text>
</comment>
<protein>
    <submittedName>
        <fullName evidence="1">Uncharacterized protein</fullName>
    </submittedName>
</protein>
<reference evidence="1 2" key="1">
    <citation type="submission" date="2017-12" db="EMBL/GenBank/DDBJ databases">
        <title>Comparative genomics of Botrytis spp.</title>
        <authorList>
            <person name="Valero-Jimenez C.A."/>
            <person name="Tapia P."/>
            <person name="Veloso J."/>
            <person name="Silva-Moreno E."/>
            <person name="Staats M."/>
            <person name="Valdes J.H."/>
            <person name="Van Kan J.A.L."/>
        </authorList>
    </citation>
    <scope>NUCLEOTIDE SEQUENCE [LARGE SCALE GENOMIC DNA]</scope>
    <source>
        <strain evidence="1 2">MUCL11595</strain>
    </source>
</reference>
<dbReference type="OrthoDB" id="3559125at2759"/>
<evidence type="ECO:0000313" key="1">
    <source>
        <dbReference type="EMBL" id="TGO58321.1"/>
    </source>
</evidence>
<sequence>MALGSEIQASKRINGAIFLLNTSSHALSVATASAAAVQERAGTLFTVTDFKAACISSTSCSYSFEYMIGTGTVGGSTPCSTSLSTTGGKLPDIATNGTRCGGIIDWYTRTSEGLKVYNSLQITYTSITRGYVVSTSELGTSGGVGHYTGPTACALS</sequence>
<evidence type="ECO:0000313" key="2">
    <source>
        <dbReference type="Proteomes" id="UP000297527"/>
    </source>
</evidence>
<dbReference type="Proteomes" id="UP000297527">
    <property type="component" value="Unassembled WGS sequence"/>
</dbReference>
<gene>
    <name evidence="1" type="ORF">BCON_0056g00120</name>
</gene>
<name>A0A4Z1I9Q3_9HELO</name>